<evidence type="ECO:0000256" key="8">
    <source>
        <dbReference type="ARBA" id="ARBA00022989"/>
    </source>
</evidence>
<dbReference type="PANTHER" id="PTHR12413:SF2">
    <property type="entry name" value="DOLICHYL PYROPHOSPHATE GLC1MAN9GLCNAC2 ALPHA-1,3-GLUCOSYLTRANSFERASE-RELATED"/>
    <property type="match status" value="1"/>
</dbReference>
<dbReference type="GO" id="GO:0004519">
    <property type="term" value="F:endonuclease activity"/>
    <property type="evidence" value="ECO:0007669"/>
    <property type="project" value="InterPro"/>
</dbReference>
<feature type="transmembrane region" description="Helical" evidence="10">
    <location>
        <begin position="501"/>
        <end position="522"/>
    </location>
</feature>
<accession>A0A914D661</accession>
<keyword evidence="7 10" id="KW-0256">Endoplasmic reticulum</keyword>
<keyword evidence="4 10" id="KW-0328">Glycosyltransferase</keyword>
<dbReference type="InterPro" id="IPR007581">
    <property type="entry name" value="Endonuclease-V"/>
</dbReference>
<feature type="transmembrane region" description="Helical" evidence="10">
    <location>
        <begin position="233"/>
        <end position="257"/>
    </location>
</feature>
<dbReference type="EC" id="2.4.1.-" evidence="10"/>
<evidence type="ECO:0000256" key="9">
    <source>
        <dbReference type="ARBA" id="ARBA00023136"/>
    </source>
</evidence>
<feature type="transmembrane region" description="Helical" evidence="10">
    <location>
        <begin position="463"/>
        <end position="481"/>
    </location>
</feature>
<feature type="transmembrane region" description="Helical" evidence="10">
    <location>
        <begin position="341"/>
        <end position="362"/>
    </location>
</feature>
<dbReference type="GO" id="GO:0006281">
    <property type="term" value="P:DNA repair"/>
    <property type="evidence" value="ECO:0007669"/>
    <property type="project" value="InterPro"/>
</dbReference>
<organism evidence="11 12">
    <name type="scientific">Acrobeloides nanus</name>
    <dbReference type="NCBI Taxonomy" id="290746"/>
    <lineage>
        <taxon>Eukaryota</taxon>
        <taxon>Metazoa</taxon>
        <taxon>Ecdysozoa</taxon>
        <taxon>Nematoda</taxon>
        <taxon>Chromadorea</taxon>
        <taxon>Rhabditida</taxon>
        <taxon>Tylenchina</taxon>
        <taxon>Cephalobomorpha</taxon>
        <taxon>Cephaloboidea</taxon>
        <taxon>Cephalobidae</taxon>
        <taxon>Acrobeloides</taxon>
    </lineage>
</organism>
<comment type="subcellular location">
    <subcellularLocation>
        <location evidence="1 10">Endoplasmic reticulum membrane</location>
        <topology evidence="1 10">Multi-pass membrane protein</topology>
    </subcellularLocation>
</comment>
<sequence>MKKSIPDEKVSPHLIQRKFVWLLIGLLIALKSSLVRSYTSTDFEVHRNWMSLTYNLPLKDWYYSNISIWTLDYPPFFSYFEKSLSTVAAFYNKSILTLQEEPLFNNDVLIFQRVSVIVTDFLYFIAAIFLSESIIETLEWGKASLKHRLKLGLFVLMAFNPGLILLDNIHFQYNSMLYGLLCLAISAIQRDSPITGALIFAILLNFKHIFLYYVPAFVLYFAFKYILPFNREIVRRVFNLGVAVLTPVILSFGPFMYQGGFEAFQQILSRLFPFKRGLTHSYWAPNFWAIYNFYDYALYKLLKLFKLQTYCQTWFENCGKYAPTYTSGLVEEYEHSVLPNITPPLTLVFIGIYLLPLFLLYVSNVKEKFLVSIILSAYSFYLFGWHVHEKAILMVSIPMTLLVFKNLKYKDVFLLLSTTAHASLFPLLFTPLENLVKYCLVLAYFVLNIYIFFYCYRLKAGHLVVGFNKSFFLLLIGLEVYKTSIHHIVFGSSLEFLPLMLTSLICSIGVMHSYFNFLYVTFFEDFIVKSAKIKCLKREQKIKDSVEKISNLDSIHYIGGIDISICTTVPDIAIISYSVMEYPGLEPVFTDDQVVYLPVPYIPEYLIIREAEALVEIVLKNSHIPVDVLLIDGNGRFHSRRCGLATHVGYLTGIPTIGVSKSFLSSVIINDGFPKEEVNCLENKIHEKCRALKNAAILSIDGIDADLVRIVRPESSVNPLYVSSGYMVDLETATTMVIKCLRESIPEPIRLCDLRSRALVDKFFNV</sequence>
<dbReference type="WBParaSite" id="ACRNAN_scaffold1963.g33106.t1">
    <property type="protein sequence ID" value="ACRNAN_scaffold1963.g33106.t1"/>
    <property type="gene ID" value="ACRNAN_scaffold1963.g33106"/>
</dbReference>
<keyword evidence="6 10" id="KW-0812">Transmembrane</keyword>
<dbReference type="CDD" id="cd06559">
    <property type="entry name" value="Endonuclease_V"/>
    <property type="match status" value="1"/>
</dbReference>
<dbReference type="PANTHER" id="PTHR12413">
    <property type="entry name" value="DOLICHYL GLYCOSYLTRANSFERASE"/>
    <property type="match status" value="1"/>
</dbReference>
<keyword evidence="8 10" id="KW-1133">Transmembrane helix</keyword>
<dbReference type="Pfam" id="PF04493">
    <property type="entry name" value="Endonuclease_5"/>
    <property type="match status" value="1"/>
</dbReference>
<evidence type="ECO:0000313" key="12">
    <source>
        <dbReference type="WBParaSite" id="ACRNAN_scaffold1963.g33106.t1"/>
    </source>
</evidence>
<dbReference type="Gene3D" id="3.30.2170.10">
    <property type="entry name" value="archaeoglobus fulgidus dsm 4304 superfamily"/>
    <property type="match status" value="1"/>
</dbReference>
<comment type="pathway">
    <text evidence="2 10">Protein modification; protein glycosylation.</text>
</comment>
<comment type="similarity">
    <text evidence="3 10">Belongs to the ALG6/ALG8 glucosyltransferase family.</text>
</comment>
<evidence type="ECO:0000256" key="2">
    <source>
        <dbReference type="ARBA" id="ARBA00004922"/>
    </source>
</evidence>
<dbReference type="InterPro" id="IPR004856">
    <property type="entry name" value="Glyco_trans_ALG6/ALG8"/>
</dbReference>
<evidence type="ECO:0000256" key="6">
    <source>
        <dbReference type="ARBA" id="ARBA00022692"/>
    </source>
</evidence>
<reference evidence="12" key="1">
    <citation type="submission" date="2022-11" db="UniProtKB">
        <authorList>
            <consortium name="WormBaseParasite"/>
        </authorList>
    </citation>
    <scope>IDENTIFICATION</scope>
</reference>
<name>A0A914D661_9BILA</name>
<dbReference type="GO" id="GO:0006487">
    <property type="term" value="P:protein N-linked glycosylation"/>
    <property type="evidence" value="ECO:0007669"/>
    <property type="project" value="TreeGrafter"/>
</dbReference>
<feature type="transmembrane region" description="Helical" evidence="10">
    <location>
        <begin position="435"/>
        <end position="456"/>
    </location>
</feature>
<evidence type="ECO:0000256" key="10">
    <source>
        <dbReference type="RuleBase" id="RU363110"/>
    </source>
</evidence>
<dbReference type="AlphaFoldDB" id="A0A914D661"/>
<dbReference type="Proteomes" id="UP000887540">
    <property type="component" value="Unplaced"/>
</dbReference>
<feature type="transmembrane region" description="Helical" evidence="10">
    <location>
        <begin position="210"/>
        <end position="227"/>
    </location>
</feature>
<feature type="transmembrane region" description="Helical" evidence="10">
    <location>
        <begin position="151"/>
        <end position="171"/>
    </location>
</feature>
<evidence type="ECO:0000313" key="11">
    <source>
        <dbReference type="Proteomes" id="UP000887540"/>
    </source>
</evidence>
<protein>
    <recommendedName>
        <fullName evidence="10">Alpha-1,3-glucosyltransferase</fullName>
        <ecNumber evidence="10">2.4.1.-</ecNumber>
    </recommendedName>
</protein>
<evidence type="ECO:0000256" key="7">
    <source>
        <dbReference type="ARBA" id="ARBA00022824"/>
    </source>
</evidence>
<feature type="transmembrane region" description="Helical" evidence="10">
    <location>
        <begin position="110"/>
        <end position="130"/>
    </location>
</feature>
<evidence type="ECO:0000256" key="4">
    <source>
        <dbReference type="ARBA" id="ARBA00022676"/>
    </source>
</evidence>
<dbReference type="Pfam" id="PF03155">
    <property type="entry name" value="Alg6_Alg8"/>
    <property type="match status" value="1"/>
</dbReference>
<keyword evidence="9 10" id="KW-0472">Membrane</keyword>
<evidence type="ECO:0000256" key="3">
    <source>
        <dbReference type="ARBA" id="ARBA00008715"/>
    </source>
</evidence>
<evidence type="ECO:0000256" key="1">
    <source>
        <dbReference type="ARBA" id="ARBA00004477"/>
    </source>
</evidence>
<feature type="transmembrane region" description="Helical" evidence="10">
    <location>
        <begin position="369"/>
        <end position="385"/>
    </location>
</feature>
<dbReference type="GO" id="GO:0042283">
    <property type="term" value="F:dolichyl pyrophosphate Glc1Man9GlcNAc2 alpha-1,3-glucosyltransferase activity"/>
    <property type="evidence" value="ECO:0007669"/>
    <property type="project" value="TreeGrafter"/>
</dbReference>
<keyword evidence="11" id="KW-1185">Reference proteome</keyword>
<dbReference type="GO" id="GO:0005789">
    <property type="term" value="C:endoplasmic reticulum membrane"/>
    <property type="evidence" value="ECO:0007669"/>
    <property type="project" value="UniProtKB-SubCell"/>
</dbReference>
<evidence type="ECO:0000256" key="5">
    <source>
        <dbReference type="ARBA" id="ARBA00022679"/>
    </source>
</evidence>
<keyword evidence="5 10" id="KW-0808">Transferase</keyword>
<proteinExistence type="inferred from homology"/>